<sequence>MAEGFAQTAAKEIVEPSVAGVSWAAVLAGAAASLAITLVLLSFGLGMGFAVVSPWGNSGVSATTFKIGTGLYFIVMAILSSSIGGYLAGRLRTKWVGVHTTEVLFRDTAHGFLAWAVASVLGAMLLASPATTLLGNALDGAAQGAASAANSGPMAGYVDTLLRPNDPSAQPQGQSDPRPEMVRLLTTDFRTGSDVNANDRAYIAKVVAARTGLSQADAEKRVNDVVTQAKADLDAARKAAMQTAIWLTLSLFIGAFSATLAATEGGGLRDGTWGKKRSATAQSSLAIN</sequence>
<dbReference type="Proteomes" id="UP001139054">
    <property type="component" value="Unassembled WGS sequence"/>
</dbReference>
<evidence type="ECO:0008006" key="7">
    <source>
        <dbReference type="Google" id="ProtNLM"/>
    </source>
</evidence>
<feature type="transmembrane region" description="Helical" evidence="2">
    <location>
        <begin position="109"/>
        <end position="127"/>
    </location>
</feature>
<evidence type="ECO:0000313" key="3">
    <source>
        <dbReference type="EMBL" id="MCG2630765.1"/>
    </source>
</evidence>
<feature type="transmembrane region" description="Helical" evidence="2">
    <location>
        <begin position="23"/>
        <end position="50"/>
    </location>
</feature>
<feature type="region of interest" description="Disordered" evidence="1">
    <location>
        <begin position="160"/>
        <end position="179"/>
    </location>
</feature>
<keyword evidence="2" id="KW-0812">Transmembrane</keyword>
<dbReference type="AlphaFoldDB" id="A0A9X1UA04"/>
<comment type="caution">
    <text evidence="3">The sequence shown here is derived from an EMBL/GenBank/DDBJ whole genome shotgun (WGS) entry which is preliminary data.</text>
</comment>
<dbReference type="EMBL" id="JAKLTY010000023">
    <property type="protein sequence ID" value="MCG2630765.1"/>
    <property type="molecule type" value="Genomic_DNA"/>
</dbReference>
<evidence type="ECO:0000313" key="5">
    <source>
        <dbReference type="Proteomes" id="UP001139012"/>
    </source>
</evidence>
<proteinExistence type="predicted"/>
<accession>A0A9X1UA04</accession>
<dbReference type="EMBL" id="JAKLUA010000015">
    <property type="protein sequence ID" value="MCG2671657.1"/>
    <property type="molecule type" value="Genomic_DNA"/>
</dbReference>
<keyword evidence="2" id="KW-1133">Transmembrane helix</keyword>
<feature type="transmembrane region" description="Helical" evidence="2">
    <location>
        <begin position="244"/>
        <end position="263"/>
    </location>
</feature>
<keyword evidence="5" id="KW-1185">Reference proteome</keyword>
<keyword evidence="2" id="KW-0472">Membrane</keyword>
<protein>
    <recommendedName>
        <fullName evidence="7">PhnA-like protein</fullName>
    </recommendedName>
</protein>
<dbReference type="RefSeq" id="WP_237864859.1">
    <property type="nucleotide sequence ID" value="NZ_JAKLTY010000023.1"/>
</dbReference>
<dbReference type="Proteomes" id="UP001139012">
    <property type="component" value="Unassembled WGS sequence"/>
</dbReference>
<evidence type="ECO:0000256" key="2">
    <source>
        <dbReference type="SAM" id="Phobius"/>
    </source>
</evidence>
<evidence type="ECO:0000313" key="6">
    <source>
        <dbReference type="Proteomes" id="UP001139054"/>
    </source>
</evidence>
<organism evidence="3 6">
    <name type="scientific">Bradyrhizobium zhengyangense</name>
    <dbReference type="NCBI Taxonomy" id="2911009"/>
    <lineage>
        <taxon>Bacteria</taxon>
        <taxon>Pseudomonadati</taxon>
        <taxon>Pseudomonadota</taxon>
        <taxon>Alphaproteobacteria</taxon>
        <taxon>Hyphomicrobiales</taxon>
        <taxon>Nitrobacteraceae</taxon>
        <taxon>Bradyrhizobium</taxon>
    </lineage>
</organism>
<name>A0A9X1UA04_9BRAD</name>
<feature type="transmembrane region" description="Helical" evidence="2">
    <location>
        <begin position="71"/>
        <end position="89"/>
    </location>
</feature>
<reference evidence="3" key="1">
    <citation type="submission" date="2022-01" db="EMBL/GenBank/DDBJ databases">
        <title>Genome sequnece data of strain Bradyrhizobium sp. nov.</title>
        <authorList>
            <person name="Zhang J."/>
        </authorList>
    </citation>
    <scope>NUCLEOTIDE SEQUENCE</scope>
    <source>
        <strain evidence="4">WYCCWR 12774</strain>
        <strain evidence="3">WYCCWR 13023</strain>
    </source>
</reference>
<evidence type="ECO:0000313" key="4">
    <source>
        <dbReference type="EMBL" id="MCG2671657.1"/>
    </source>
</evidence>
<evidence type="ECO:0000256" key="1">
    <source>
        <dbReference type="SAM" id="MobiDB-lite"/>
    </source>
</evidence>
<gene>
    <name evidence="4" type="ORF">L6637_32350</name>
    <name evidence="3" type="ORF">L6654_29445</name>
</gene>